<name>A0ABX7LQH2_9CAUL</name>
<evidence type="ECO:0008006" key="3">
    <source>
        <dbReference type="Google" id="ProtNLM"/>
    </source>
</evidence>
<organism evidence="1 2">
    <name type="scientific">Brevundimonas fontaquae</name>
    <dbReference type="NCBI Taxonomy" id="2813778"/>
    <lineage>
        <taxon>Bacteria</taxon>
        <taxon>Pseudomonadati</taxon>
        <taxon>Pseudomonadota</taxon>
        <taxon>Alphaproteobacteria</taxon>
        <taxon>Caulobacterales</taxon>
        <taxon>Caulobacteraceae</taxon>
        <taxon>Brevundimonas</taxon>
    </lineage>
</organism>
<sequence>MILASLAAAALFASKADWRDDFVLPEIEDAVVGTECPPSEEGGDRYFCLTYPREKARAVREQFTSALQQQGFMVGPAPEVSFGFLRLKGADPNHPESCESGLVSIFAVEGEPDPAKTAVMVIALAKDTCEESATEGNDQ</sequence>
<dbReference type="Proteomes" id="UP000662957">
    <property type="component" value="Chromosome"/>
</dbReference>
<protein>
    <recommendedName>
        <fullName evidence="3">Rap1a immunity protein domain-containing protein</fullName>
    </recommendedName>
</protein>
<gene>
    <name evidence="1" type="ORF">JX001_04505</name>
</gene>
<keyword evidence="2" id="KW-1185">Reference proteome</keyword>
<accession>A0ABX7LQH2</accession>
<proteinExistence type="predicted"/>
<dbReference type="RefSeq" id="WP_205682467.1">
    <property type="nucleotide sequence ID" value="NZ_CP070968.1"/>
</dbReference>
<dbReference type="EMBL" id="CP070968">
    <property type="protein sequence ID" value="QSF55076.1"/>
    <property type="molecule type" value="Genomic_DNA"/>
</dbReference>
<evidence type="ECO:0000313" key="1">
    <source>
        <dbReference type="EMBL" id="QSF55076.1"/>
    </source>
</evidence>
<evidence type="ECO:0000313" key="2">
    <source>
        <dbReference type="Proteomes" id="UP000662957"/>
    </source>
</evidence>
<reference evidence="1 2" key="1">
    <citation type="submission" date="2021-02" db="EMBL/GenBank/DDBJ databases">
        <title>Brevundimonas sp. CS1 genome sequence.</title>
        <authorList>
            <person name="Lee K."/>
            <person name="Choi Y.-J."/>
            <person name="Son H.-R."/>
        </authorList>
    </citation>
    <scope>NUCLEOTIDE SEQUENCE [LARGE SCALE GENOMIC DNA]</scope>
    <source>
        <strain evidence="1 2">CS1</strain>
    </source>
</reference>